<dbReference type="InterPro" id="IPR029052">
    <property type="entry name" value="Metallo-depent_PP-like"/>
</dbReference>
<protein>
    <recommendedName>
        <fullName evidence="7">Calcineurin-like phosphoesterase</fullName>
    </recommendedName>
</protein>
<accession>A0A8J3D237</accession>
<feature type="signal peptide" evidence="1">
    <location>
        <begin position="1"/>
        <end position="19"/>
    </location>
</feature>
<dbReference type="AlphaFoldDB" id="A0A8J3D237"/>
<feature type="chain" id="PRO_5035146151" description="Calcineurin-like phosphoesterase" evidence="1">
    <location>
        <begin position="20"/>
        <end position="524"/>
    </location>
</feature>
<reference evidence="5" key="2">
    <citation type="submission" date="2020-09" db="EMBL/GenBank/DDBJ databases">
        <authorList>
            <person name="Sun Q."/>
            <person name="Kim S."/>
        </authorList>
    </citation>
    <scope>NUCLEOTIDE SEQUENCE</scope>
    <source>
        <strain evidence="5">KCTC 23224</strain>
    </source>
</reference>
<dbReference type="InterPro" id="IPR051918">
    <property type="entry name" value="STPP_CPPED1"/>
</dbReference>
<dbReference type="RefSeq" id="WP_189584642.1">
    <property type="nucleotide sequence ID" value="NZ_BMYF01000021.1"/>
</dbReference>
<dbReference type="PANTHER" id="PTHR43143">
    <property type="entry name" value="METALLOPHOSPHOESTERASE, CALCINEURIN SUPERFAMILY"/>
    <property type="match status" value="1"/>
</dbReference>
<evidence type="ECO:0000256" key="1">
    <source>
        <dbReference type="SAM" id="SignalP"/>
    </source>
</evidence>
<dbReference type="PANTHER" id="PTHR43143:SF6">
    <property type="entry name" value="BLL3016 PROTEIN"/>
    <property type="match status" value="1"/>
</dbReference>
<feature type="domain" description="Calcineurin-like phosphoesterase N-terminal" evidence="4">
    <location>
        <begin position="38"/>
        <end position="102"/>
    </location>
</feature>
<gene>
    <name evidence="5" type="ORF">GCM10008106_30580</name>
</gene>
<name>A0A8J3D237_9BACT</name>
<evidence type="ECO:0008006" key="7">
    <source>
        <dbReference type="Google" id="ProtNLM"/>
    </source>
</evidence>
<organism evidence="5 6">
    <name type="scientific">Mongoliitalea lutea</name>
    <dbReference type="NCBI Taxonomy" id="849756"/>
    <lineage>
        <taxon>Bacteria</taxon>
        <taxon>Pseudomonadati</taxon>
        <taxon>Bacteroidota</taxon>
        <taxon>Cytophagia</taxon>
        <taxon>Cytophagales</taxon>
        <taxon>Cyclobacteriaceae</taxon>
        <taxon>Mongoliitalea</taxon>
    </lineage>
</organism>
<dbReference type="Proteomes" id="UP000642809">
    <property type="component" value="Unassembled WGS sequence"/>
</dbReference>
<dbReference type="InterPro" id="IPR032285">
    <property type="entry name" value="Metallophos_N"/>
</dbReference>
<dbReference type="Pfam" id="PF16371">
    <property type="entry name" value="MetallophosN"/>
    <property type="match status" value="1"/>
</dbReference>
<sequence>MKKLLLLAIFFSFTITLHAQQTVKGFVFEDSNQNGKKERRERGVANVAVSNGVEVVLTDSNGAYELPIQEHQTIFVIKPSTHELPVDRNNLPQFFYTHKPNGSPADLKYPGFAPTGPLPASVDFALIPTTSSDKFTALIFGDPQPYSLDELEFFRKGIVSEVEGISGMSFGASLGDIVGDRPDFFPAYKEVIGMVGLPWFHVMGNHDMNFDAASDEFSDESFTAAFGPATYAFNQGNAHFVVLENILYPDPRDGQGYWGGLREDQLAFIENNLKLVPKDKLVVLLMHIPLFEENGDSFRDADREKILELISPFANTLSMSAHTHYMKQTFFGKEDGFQGNKPHHHFNIGTPSGDWYSGKIQADGTPIATQRDGSPKGYVYLDIEGTNYTARYKPAGRSGDYQMQVHAPKILVEGVRTTAQLVANFFTGAASDKVNYRINGGEWKPMINFESLDPSFWLEVMEWDTTQTPIPGRRPSNPALTDHLWRAALPNNLPAGDYTIEIQATDMYGAVHTATHALRVVPKP</sequence>
<dbReference type="GO" id="GO:0016787">
    <property type="term" value="F:hydrolase activity"/>
    <property type="evidence" value="ECO:0007669"/>
    <property type="project" value="InterPro"/>
</dbReference>
<comment type="caution">
    <text evidence="5">The sequence shown here is derived from an EMBL/GenBank/DDBJ whole genome shotgun (WGS) entry which is preliminary data.</text>
</comment>
<feature type="domain" description="Calcineurin-like phosphoesterase" evidence="2">
    <location>
        <begin position="174"/>
        <end position="325"/>
    </location>
</feature>
<evidence type="ECO:0000259" key="3">
    <source>
        <dbReference type="Pfam" id="PF16370"/>
    </source>
</evidence>
<dbReference type="InterPro" id="IPR013783">
    <property type="entry name" value="Ig-like_fold"/>
</dbReference>
<keyword evidence="1" id="KW-0732">Signal</keyword>
<proteinExistence type="predicted"/>
<dbReference type="SUPFAM" id="SSF56300">
    <property type="entry name" value="Metallo-dependent phosphatases"/>
    <property type="match status" value="1"/>
</dbReference>
<dbReference type="EMBL" id="BMYF01000021">
    <property type="protein sequence ID" value="GHB47639.1"/>
    <property type="molecule type" value="Genomic_DNA"/>
</dbReference>
<dbReference type="Pfam" id="PF00149">
    <property type="entry name" value="Metallophos"/>
    <property type="match status" value="1"/>
</dbReference>
<dbReference type="InterPro" id="IPR004843">
    <property type="entry name" value="Calcineurin-like_PHP"/>
</dbReference>
<evidence type="ECO:0000259" key="4">
    <source>
        <dbReference type="Pfam" id="PF16371"/>
    </source>
</evidence>
<feature type="domain" description="Calcineurin-like phosphoesterase C-terminal" evidence="3">
    <location>
        <begin position="346"/>
        <end position="510"/>
    </location>
</feature>
<dbReference type="Gene3D" id="2.60.40.10">
    <property type="entry name" value="Immunoglobulins"/>
    <property type="match status" value="1"/>
</dbReference>
<evidence type="ECO:0000313" key="5">
    <source>
        <dbReference type="EMBL" id="GHB47639.1"/>
    </source>
</evidence>
<reference evidence="5" key="1">
    <citation type="journal article" date="2014" name="Int. J. Syst. Evol. Microbiol.">
        <title>Complete genome sequence of Corynebacterium casei LMG S-19264T (=DSM 44701T), isolated from a smear-ripened cheese.</title>
        <authorList>
            <consortium name="US DOE Joint Genome Institute (JGI-PGF)"/>
            <person name="Walter F."/>
            <person name="Albersmeier A."/>
            <person name="Kalinowski J."/>
            <person name="Ruckert C."/>
        </authorList>
    </citation>
    <scope>NUCLEOTIDE SEQUENCE</scope>
    <source>
        <strain evidence="5">KCTC 23224</strain>
    </source>
</reference>
<dbReference type="InterPro" id="IPR032288">
    <property type="entry name" value="Metallophos_C"/>
</dbReference>
<dbReference type="Gene3D" id="3.60.21.10">
    <property type="match status" value="1"/>
</dbReference>
<dbReference type="Pfam" id="PF16370">
    <property type="entry name" value="MetallophosC"/>
    <property type="match status" value="1"/>
</dbReference>
<evidence type="ECO:0000313" key="6">
    <source>
        <dbReference type="Proteomes" id="UP000642809"/>
    </source>
</evidence>
<evidence type="ECO:0000259" key="2">
    <source>
        <dbReference type="Pfam" id="PF00149"/>
    </source>
</evidence>
<keyword evidence="6" id="KW-1185">Reference proteome</keyword>